<accession>A0A024SJL5</accession>
<gene>
    <name evidence="2" type="ORF">M419DRAFT_33377</name>
</gene>
<dbReference type="Proteomes" id="UP000024376">
    <property type="component" value="Unassembled WGS sequence"/>
</dbReference>
<proteinExistence type="predicted"/>
<evidence type="ECO:0000313" key="2">
    <source>
        <dbReference type="EMBL" id="ETS04577.1"/>
    </source>
</evidence>
<protein>
    <submittedName>
        <fullName evidence="2">Uncharacterized protein</fullName>
    </submittedName>
</protein>
<evidence type="ECO:0000313" key="3">
    <source>
        <dbReference type="Proteomes" id="UP000024376"/>
    </source>
</evidence>
<dbReference type="OrthoDB" id="10359650at2759"/>
<dbReference type="HOGENOM" id="CLU_912345_0_0_1"/>
<organism evidence="2 3">
    <name type="scientific">Hypocrea jecorina (strain ATCC 56765 / BCRC 32924 / NRRL 11460 / Rut C-30)</name>
    <name type="common">Trichoderma reesei</name>
    <dbReference type="NCBI Taxonomy" id="1344414"/>
    <lineage>
        <taxon>Eukaryota</taxon>
        <taxon>Fungi</taxon>
        <taxon>Dikarya</taxon>
        <taxon>Ascomycota</taxon>
        <taxon>Pezizomycotina</taxon>
        <taxon>Sordariomycetes</taxon>
        <taxon>Hypocreomycetidae</taxon>
        <taxon>Hypocreales</taxon>
        <taxon>Hypocreaceae</taxon>
        <taxon>Trichoderma</taxon>
    </lineage>
</organism>
<dbReference type="AlphaFoldDB" id="A0A024SJL5"/>
<dbReference type="KEGG" id="trr:M419DRAFT_33377"/>
<feature type="region of interest" description="Disordered" evidence="1">
    <location>
        <begin position="286"/>
        <end position="305"/>
    </location>
</feature>
<name>A0A024SJL5_HYPJR</name>
<sequence length="305" mass="34040">MASFGNVRCGEVPSLHALAVSPNVLGSHTIPPNAIMVRYITVPPTGPDIYVNEIASAPDVQFMFSFRRPKAELGSLAMDLRDTPGGYAAMGRFSNASCRSLNTYTCTSLAPLTASPFFSIHHIHYQNPYTSLKKPPKPSTFSSKKITMVPFASPYVEYSGTVSFLHALRIDPFILGSRTIPPNAVLRREIRVSTMDPEMHLYETAAVGQELYIFFYPWNKRDFHYLQREISESQADRDAAGSYLDLVRLAMANPTGFVNFQGVTSLREDSEMMAYHVHRGNFERSNPDRDGMFNGVERNHVGESA</sequence>
<evidence type="ECO:0000256" key="1">
    <source>
        <dbReference type="SAM" id="MobiDB-lite"/>
    </source>
</evidence>
<reference evidence="3" key="1">
    <citation type="journal article" date="2013" name="Ind. Biotechnol.">
        <title>Comparative genomics analysis of Trichoderma reesei strains.</title>
        <authorList>
            <person name="Koike H."/>
            <person name="Aerts A."/>
            <person name="LaButti K."/>
            <person name="Grigoriev I.V."/>
            <person name="Baker S.E."/>
        </authorList>
    </citation>
    <scope>NUCLEOTIDE SEQUENCE [LARGE SCALE GENOMIC DNA]</scope>
    <source>
        <strain evidence="3">ATCC 56765 / BCRC 32924 / NRRL 11460 / Rut C-30</strain>
    </source>
</reference>
<dbReference type="EMBL" id="KI911141">
    <property type="protein sequence ID" value="ETS04577.1"/>
    <property type="molecule type" value="Genomic_DNA"/>
</dbReference>